<proteinExistence type="predicted"/>
<keyword evidence="1" id="KW-0812">Transmembrane</keyword>
<keyword evidence="3" id="KW-1185">Reference proteome</keyword>
<feature type="transmembrane region" description="Helical" evidence="1">
    <location>
        <begin position="20"/>
        <end position="43"/>
    </location>
</feature>
<dbReference type="Proteomes" id="UP000006352">
    <property type="component" value="Unassembled WGS sequence"/>
</dbReference>
<keyword evidence="1" id="KW-0472">Membrane</keyword>
<evidence type="ECO:0000313" key="2">
    <source>
        <dbReference type="EMBL" id="CCL99305.1"/>
    </source>
</evidence>
<dbReference type="OrthoDB" id="2756573at2759"/>
<protein>
    <submittedName>
        <fullName evidence="2">Uncharacterized protein</fullName>
    </submittedName>
</protein>
<keyword evidence="1" id="KW-1133">Transmembrane helix</keyword>
<accession>J4GJV1</accession>
<dbReference type="STRING" id="599839.J4GJV1"/>
<feature type="transmembrane region" description="Helical" evidence="1">
    <location>
        <begin position="113"/>
        <end position="133"/>
    </location>
</feature>
<dbReference type="InParanoid" id="J4GJV1"/>
<feature type="transmembrane region" description="Helical" evidence="1">
    <location>
        <begin position="154"/>
        <end position="178"/>
    </location>
</feature>
<sequence>MSFTKQDVDSLQSKITSNTLGVAIFTLIVYEELVAFDEIVALFREKGRVSITVFTLNQLNMSVYALANILCVPSWGTVASNGIMMSFRTSDIASFSVCVVDAMTPHTPRLGTLAQSCTVAGDLVVVAVTWISLYRSDQFLPDSYFRVPGTLARLLLRDGTIYFLALSVLNLVDIITYWSDHSFQYVRIFNLPLSSILISRLVLHLREMYAKNAYFNSQSISVVRTQDVEQIGEEVPKARSMDNVFVSNRRIGFGQNYQHPIYGVTAYSISMDSVLVKQGLYLMFKINLHPK</sequence>
<feature type="transmembrane region" description="Helical" evidence="1">
    <location>
        <begin position="63"/>
        <end position="87"/>
    </location>
</feature>
<dbReference type="RefSeq" id="XP_012178588.1">
    <property type="nucleotide sequence ID" value="XM_012323198.1"/>
</dbReference>
<feature type="transmembrane region" description="Helical" evidence="1">
    <location>
        <begin position="184"/>
        <end position="203"/>
    </location>
</feature>
<dbReference type="AlphaFoldDB" id="J4GJV1"/>
<name>J4GJV1_9APHY</name>
<evidence type="ECO:0000256" key="1">
    <source>
        <dbReference type="SAM" id="Phobius"/>
    </source>
</evidence>
<dbReference type="GeneID" id="24094216"/>
<evidence type="ECO:0000313" key="3">
    <source>
        <dbReference type="Proteomes" id="UP000006352"/>
    </source>
</evidence>
<dbReference type="HOGENOM" id="CLU_956548_0_0_1"/>
<dbReference type="EMBL" id="HE796927">
    <property type="protein sequence ID" value="CCL99305.1"/>
    <property type="molecule type" value="Genomic_DNA"/>
</dbReference>
<reference evidence="2 3" key="1">
    <citation type="journal article" date="2012" name="Appl. Environ. Microbiol.">
        <title>Short-read sequencing for genomic analysis of the brown rot fungus Fibroporia radiculosa.</title>
        <authorList>
            <person name="Tang J.D."/>
            <person name="Perkins A.D."/>
            <person name="Sonstegard T.S."/>
            <person name="Schroeder S.G."/>
            <person name="Burgess S.C."/>
            <person name="Diehl S.V."/>
        </authorList>
    </citation>
    <scope>NUCLEOTIDE SEQUENCE [LARGE SCALE GENOMIC DNA]</scope>
    <source>
        <strain evidence="2 3">TFFH 294</strain>
    </source>
</reference>
<organism evidence="2 3">
    <name type="scientific">Fibroporia radiculosa</name>
    <dbReference type="NCBI Taxonomy" id="599839"/>
    <lineage>
        <taxon>Eukaryota</taxon>
        <taxon>Fungi</taxon>
        <taxon>Dikarya</taxon>
        <taxon>Basidiomycota</taxon>
        <taxon>Agaricomycotina</taxon>
        <taxon>Agaricomycetes</taxon>
        <taxon>Polyporales</taxon>
        <taxon>Fibroporiaceae</taxon>
        <taxon>Fibroporia</taxon>
    </lineage>
</organism>
<gene>
    <name evidence="2" type="ORF">FIBRA_01321</name>
</gene>